<dbReference type="Pfam" id="PF13365">
    <property type="entry name" value="Trypsin_2"/>
    <property type="match status" value="1"/>
</dbReference>
<evidence type="ECO:0000256" key="9">
    <source>
        <dbReference type="ARBA" id="ARBA00022764"/>
    </source>
</evidence>
<dbReference type="Gene3D" id="2.30.42.10">
    <property type="match status" value="2"/>
</dbReference>
<evidence type="ECO:0000256" key="1">
    <source>
        <dbReference type="ARBA" id="ARBA00001772"/>
    </source>
</evidence>
<dbReference type="SUPFAM" id="SSF50494">
    <property type="entry name" value="Trypsin-like serine proteases"/>
    <property type="match status" value="1"/>
</dbReference>
<dbReference type="InterPro" id="IPR011782">
    <property type="entry name" value="Pept_S1C_Do"/>
</dbReference>
<dbReference type="InterPro" id="IPR001940">
    <property type="entry name" value="Peptidase_S1C"/>
</dbReference>
<dbReference type="NCBIfam" id="TIGR02037">
    <property type="entry name" value="degP_htrA_DO"/>
    <property type="match status" value="1"/>
</dbReference>
<evidence type="ECO:0000259" key="14">
    <source>
        <dbReference type="PROSITE" id="PS50106"/>
    </source>
</evidence>
<dbReference type="Proteomes" id="UP001595444">
    <property type="component" value="Unassembled WGS sequence"/>
</dbReference>
<evidence type="ECO:0000256" key="7">
    <source>
        <dbReference type="ARBA" id="ARBA00022729"/>
    </source>
</evidence>
<evidence type="ECO:0000256" key="5">
    <source>
        <dbReference type="ARBA" id="ARBA00013958"/>
    </source>
</evidence>
<evidence type="ECO:0000256" key="6">
    <source>
        <dbReference type="ARBA" id="ARBA00022670"/>
    </source>
</evidence>
<dbReference type="PRINTS" id="PR00834">
    <property type="entry name" value="PROTEASES2C"/>
</dbReference>
<organism evidence="15 16">
    <name type="scientific">Kordiimonas pumila</name>
    <dbReference type="NCBI Taxonomy" id="2161677"/>
    <lineage>
        <taxon>Bacteria</taxon>
        <taxon>Pseudomonadati</taxon>
        <taxon>Pseudomonadota</taxon>
        <taxon>Alphaproteobacteria</taxon>
        <taxon>Kordiimonadales</taxon>
        <taxon>Kordiimonadaceae</taxon>
        <taxon>Kordiimonas</taxon>
    </lineage>
</organism>
<evidence type="ECO:0000256" key="3">
    <source>
        <dbReference type="ARBA" id="ARBA00010541"/>
    </source>
</evidence>
<proteinExistence type="inferred from homology"/>
<comment type="subcellular location">
    <subcellularLocation>
        <location evidence="2">Periplasm</location>
    </subcellularLocation>
</comment>
<keyword evidence="16" id="KW-1185">Reference proteome</keyword>
<comment type="similarity">
    <text evidence="3">Belongs to the peptidase S1C family.</text>
</comment>
<keyword evidence="12" id="KW-0346">Stress response</keyword>
<evidence type="ECO:0000256" key="11">
    <source>
        <dbReference type="ARBA" id="ARBA00022825"/>
    </source>
</evidence>
<reference evidence="16" key="1">
    <citation type="journal article" date="2019" name="Int. J. Syst. Evol. Microbiol.">
        <title>The Global Catalogue of Microorganisms (GCM) 10K type strain sequencing project: providing services to taxonomists for standard genome sequencing and annotation.</title>
        <authorList>
            <consortium name="The Broad Institute Genomics Platform"/>
            <consortium name="The Broad Institute Genome Sequencing Center for Infectious Disease"/>
            <person name="Wu L."/>
            <person name="Ma J."/>
        </authorList>
    </citation>
    <scope>NUCLEOTIDE SEQUENCE [LARGE SCALE GENOMIC DNA]</scope>
    <source>
        <strain evidence="16">KCTC 62164</strain>
    </source>
</reference>
<dbReference type="PROSITE" id="PS50106">
    <property type="entry name" value="PDZ"/>
    <property type="match status" value="1"/>
</dbReference>
<dbReference type="EC" id="3.4.21.107" evidence="4"/>
<keyword evidence="6" id="KW-0645">Protease</keyword>
<evidence type="ECO:0000256" key="2">
    <source>
        <dbReference type="ARBA" id="ARBA00004418"/>
    </source>
</evidence>
<dbReference type="PANTHER" id="PTHR22939:SF130">
    <property type="entry name" value="PERIPLASMIC SERINE ENDOPROTEASE DEGP-LIKE-RELATED"/>
    <property type="match status" value="1"/>
</dbReference>
<dbReference type="CDD" id="cd10839">
    <property type="entry name" value="cpPDZ1_DegP-like"/>
    <property type="match status" value="1"/>
</dbReference>
<keyword evidence="8" id="KW-0677">Repeat</keyword>
<dbReference type="Pfam" id="PF13180">
    <property type="entry name" value="PDZ_2"/>
    <property type="match status" value="1"/>
</dbReference>
<evidence type="ECO:0000256" key="12">
    <source>
        <dbReference type="ARBA" id="ARBA00023016"/>
    </source>
</evidence>
<dbReference type="EMBL" id="JBHRSL010000027">
    <property type="protein sequence ID" value="MFC3053392.1"/>
    <property type="molecule type" value="Genomic_DNA"/>
</dbReference>
<sequence>MSTFLAITIDKRATNPLKTLMLGLMVLLAAMLSVKPVSARPAPESFADLVEKLQPAVVNISTVQTIERSEGKRPELPEGLPFGDFWDQFRDRFEEDNEPRTARSLGSGFIIDPTGIVITNNHVVEEADEITVLLEDGEEYSATVLGRDSLSDVAVLKIEPKEKGQLFPAVKWGDSDVERIGDWVVAIGNPFGLGGTVSAGIVSARNRTINAGDIEFIQTDAPINRGNSGGPLFNMKGEVIGVNTAIFSPTGGNVGIGFSIPSNDAARVTRELKEHGKVRRGWLGVGIQPMTKELAEAMGADITKGAIVTRVEPDSPAAKADIQEGDVIFRWDGKPVDDSTTLSRLVKRTDVDVSVDVQVLRKGKTVTLKVKTGELKIEADASGKSTGKKSDDNMEDSHTLIEGMELAPLNDTIRRKYNIDAEVEGVAVTRVAQRSPAFHDGIRPGAVIVRVNQIAVSSPAEVAKLVEEARAEGRERILVLVYLRGNSAHIPMKLLKEKDQIEE</sequence>
<accession>A0ABV7D8R5</accession>
<comment type="caution">
    <text evidence="15">The sequence shown here is derived from an EMBL/GenBank/DDBJ whole genome shotgun (WGS) entry which is preliminary data.</text>
</comment>
<dbReference type="SUPFAM" id="SSF50156">
    <property type="entry name" value="PDZ domain-like"/>
    <property type="match status" value="2"/>
</dbReference>
<evidence type="ECO:0000256" key="4">
    <source>
        <dbReference type="ARBA" id="ARBA00013035"/>
    </source>
</evidence>
<evidence type="ECO:0000256" key="10">
    <source>
        <dbReference type="ARBA" id="ARBA00022801"/>
    </source>
</evidence>
<comment type="catalytic activity">
    <reaction evidence="1">
        <text>Acts on substrates that are at least partially unfolded. The cleavage site P1 residue is normally between a pair of hydrophobic residues, such as Val-|-Val.</text>
        <dbReference type="EC" id="3.4.21.107"/>
    </reaction>
</comment>
<protein>
    <recommendedName>
        <fullName evidence="5">Probable periplasmic serine endoprotease DegP-like</fullName>
        <ecNumber evidence="4">3.4.21.107</ecNumber>
    </recommendedName>
    <alternativeName>
        <fullName evidence="13">Protease Do</fullName>
    </alternativeName>
</protein>
<dbReference type="Pfam" id="PF17820">
    <property type="entry name" value="PDZ_6"/>
    <property type="match status" value="1"/>
</dbReference>
<dbReference type="InterPro" id="IPR001478">
    <property type="entry name" value="PDZ"/>
</dbReference>
<evidence type="ECO:0000256" key="8">
    <source>
        <dbReference type="ARBA" id="ARBA00022737"/>
    </source>
</evidence>
<name>A0ABV7D8R5_9PROT</name>
<dbReference type="InterPro" id="IPR036034">
    <property type="entry name" value="PDZ_sf"/>
</dbReference>
<keyword evidence="11" id="KW-0720">Serine protease</keyword>
<dbReference type="SMART" id="SM00228">
    <property type="entry name" value="PDZ"/>
    <property type="match status" value="2"/>
</dbReference>
<feature type="domain" description="PDZ" evidence="14">
    <location>
        <begin position="267"/>
        <end position="340"/>
    </location>
</feature>
<keyword evidence="10 15" id="KW-0378">Hydrolase</keyword>
<dbReference type="RefSeq" id="WP_228073865.1">
    <property type="nucleotide sequence ID" value="NZ_CP061205.1"/>
</dbReference>
<evidence type="ECO:0000313" key="16">
    <source>
        <dbReference type="Proteomes" id="UP001595444"/>
    </source>
</evidence>
<dbReference type="GO" id="GO:0016787">
    <property type="term" value="F:hydrolase activity"/>
    <property type="evidence" value="ECO:0007669"/>
    <property type="project" value="UniProtKB-KW"/>
</dbReference>
<gene>
    <name evidence="15" type="ORF">ACFOKA_15950</name>
</gene>
<keyword evidence="7" id="KW-0732">Signal</keyword>
<keyword evidence="9" id="KW-0574">Periplasm</keyword>
<dbReference type="InterPro" id="IPR009003">
    <property type="entry name" value="Peptidase_S1_PA"/>
</dbReference>
<evidence type="ECO:0000313" key="15">
    <source>
        <dbReference type="EMBL" id="MFC3053392.1"/>
    </source>
</evidence>
<dbReference type="InterPro" id="IPR041489">
    <property type="entry name" value="PDZ_6"/>
</dbReference>
<evidence type="ECO:0000256" key="13">
    <source>
        <dbReference type="ARBA" id="ARBA00032850"/>
    </source>
</evidence>
<dbReference type="PANTHER" id="PTHR22939">
    <property type="entry name" value="SERINE PROTEASE FAMILY S1C HTRA-RELATED"/>
    <property type="match status" value="1"/>
</dbReference>
<dbReference type="Gene3D" id="2.40.10.120">
    <property type="match status" value="1"/>
</dbReference>